<dbReference type="STRING" id="341663.Q0CFS4"/>
<dbReference type="SMART" id="SM01060">
    <property type="entry name" value="Catalase"/>
    <property type="match status" value="1"/>
</dbReference>
<dbReference type="PROSITE" id="PS51402">
    <property type="entry name" value="CATALASE_3"/>
    <property type="match status" value="1"/>
</dbReference>
<dbReference type="InterPro" id="IPR010582">
    <property type="entry name" value="Catalase_immune_responsive"/>
</dbReference>
<keyword evidence="4" id="KW-0017">Alkaloid metabolism</keyword>
<dbReference type="GO" id="GO:0004096">
    <property type="term" value="F:catalase activity"/>
    <property type="evidence" value="ECO:0007669"/>
    <property type="project" value="UniProtKB-EC"/>
</dbReference>
<keyword evidence="5 10" id="KW-0349">Heme</keyword>
<feature type="binding site" description="axial binding residue" evidence="10">
    <location>
        <position position="314"/>
    </location>
    <ligand>
        <name>heme</name>
        <dbReference type="ChEBI" id="CHEBI:30413"/>
    </ligand>
    <ligandPart>
        <name>Fe</name>
        <dbReference type="ChEBI" id="CHEBI:18248"/>
    </ligandPart>
</feature>
<dbReference type="InterPro" id="IPR024711">
    <property type="entry name" value="Catalase_clade1/3"/>
</dbReference>
<dbReference type="PANTHER" id="PTHR11465:SF26">
    <property type="entry name" value="CATALASE 2"/>
    <property type="match status" value="1"/>
</dbReference>
<dbReference type="AlphaFoldDB" id="Q0CFS4"/>
<dbReference type="VEuPathDB" id="FungiDB:ATEG_07460"/>
<evidence type="ECO:0000256" key="6">
    <source>
        <dbReference type="ARBA" id="ARBA00022723"/>
    </source>
</evidence>
<name>Q0CFS4_ASPTN</name>
<dbReference type="eggNOG" id="KOG0047">
    <property type="taxonomic scope" value="Eukaryota"/>
</dbReference>
<dbReference type="InterPro" id="IPR011614">
    <property type="entry name" value="Catalase_core"/>
</dbReference>
<keyword evidence="6 10" id="KW-0479">Metal-binding</keyword>
<dbReference type="GO" id="GO:0046872">
    <property type="term" value="F:metal ion binding"/>
    <property type="evidence" value="ECO:0007669"/>
    <property type="project" value="UniProtKB-KW"/>
</dbReference>
<reference evidence="13" key="1">
    <citation type="submission" date="2005-09" db="EMBL/GenBank/DDBJ databases">
        <title>Annotation of the Aspergillus terreus NIH2624 genome.</title>
        <authorList>
            <person name="Birren B.W."/>
            <person name="Lander E.S."/>
            <person name="Galagan J.E."/>
            <person name="Nusbaum C."/>
            <person name="Devon K."/>
            <person name="Henn M."/>
            <person name="Ma L.-J."/>
            <person name="Jaffe D.B."/>
            <person name="Butler J."/>
            <person name="Alvarez P."/>
            <person name="Gnerre S."/>
            <person name="Grabherr M."/>
            <person name="Kleber M."/>
            <person name="Mauceli E.W."/>
            <person name="Brockman W."/>
            <person name="Rounsley S."/>
            <person name="Young S.K."/>
            <person name="LaButti K."/>
            <person name="Pushparaj V."/>
            <person name="DeCaprio D."/>
            <person name="Crawford M."/>
            <person name="Koehrsen M."/>
            <person name="Engels R."/>
            <person name="Montgomery P."/>
            <person name="Pearson M."/>
            <person name="Howarth C."/>
            <person name="Larson L."/>
            <person name="Luoma S."/>
            <person name="White J."/>
            <person name="Alvarado L."/>
            <person name="Kodira C.D."/>
            <person name="Zeng Q."/>
            <person name="Oleary S."/>
            <person name="Yandava C."/>
            <person name="Denning D.W."/>
            <person name="Nierman W.C."/>
            <person name="Milne T."/>
            <person name="Madden K."/>
        </authorList>
    </citation>
    <scope>NUCLEOTIDE SEQUENCE [LARGE SCALE GENOMIC DNA]</scope>
    <source>
        <strain evidence="13">NIH 2624 / FGSC A1156</strain>
    </source>
</reference>
<comment type="pathway">
    <text evidence="1">Alkaloid biosynthesis.</text>
</comment>
<dbReference type="Proteomes" id="UP000007963">
    <property type="component" value="Unassembled WGS sequence"/>
</dbReference>
<dbReference type="InterPro" id="IPR020835">
    <property type="entry name" value="Catalase_sf"/>
</dbReference>
<dbReference type="GO" id="GO:0005777">
    <property type="term" value="C:peroxisome"/>
    <property type="evidence" value="ECO:0007669"/>
    <property type="project" value="TreeGrafter"/>
</dbReference>
<keyword evidence="8 10" id="KW-0408">Iron</keyword>
<dbReference type="GO" id="GO:0042542">
    <property type="term" value="P:response to hydrogen peroxide"/>
    <property type="evidence" value="ECO:0007669"/>
    <property type="project" value="TreeGrafter"/>
</dbReference>
<dbReference type="GeneID" id="4322745"/>
<dbReference type="GO" id="GO:0009820">
    <property type="term" value="P:alkaloid metabolic process"/>
    <property type="evidence" value="ECO:0007669"/>
    <property type="project" value="UniProtKB-KW"/>
</dbReference>
<dbReference type="HOGENOM" id="CLU_010645_2_0_1"/>
<evidence type="ECO:0000313" key="13">
    <source>
        <dbReference type="Proteomes" id="UP000007963"/>
    </source>
</evidence>
<comment type="similarity">
    <text evidence="2">Belongs to the catalase family.</text>
</comment>
<dbReference type="InterPro" id="IPR002226">
    <property type="entry name" value="Catalase_haem_BS"/>
</dbReference>
<protein>
    <submittedName>
        <fullName evidence="12">Peroxisomal catalase</fullName>
    </submittedName>
</protein>
<dbReference type="InterPro" id="IPR018028">
    <property type="entry name" value="Catalase"/>
</dbReference>
<dbReference type="Pfam" id="PF00199">
    <property type="entry name" value="Catalase"/>
    <property type="match status" value="2"/>
</dbReference>
<dbReference type="GO" id="GO:0005739">
    <property type="term" value="C:mitochondrion"/>
    <property type="evidence" value="ECO:0007669"/>
    <property type="project" value="TreeGrafter"/>
</dbReference>
<gene>
    <name evidence="12" type="ORF">ATEG_07460</name>
</gene>
<evidence type="ECO:0000256" key="4">
    <source>
        <dbReference type="ARBA" id="ARBA00022589"/>
    </source>
</evidence>
<evidence type="ECO:0000256" key="7">
    <source>
        <dbReference type="ARBA" id="ARBA00023002"/>
    </source>
</evidence>
<evidence type="ECO:0000259" key="11">
    <source>
        <dbReference type="SMART" id="SM01060"/>
    </source>
</evidence>
<evidence type="ECO:0000256" key="3">
    <source>
        <dbReference type="ARBA" id="ARBA00022559"/>
    </source>
</evidence>
<evidence type="ECO:0000256" key="2">
    <source>
        <dbReference type="ARBA" id="ARBA00005329"/>
    </source>
</evidence>
<dbReference type="PANTHER" id="PTHR11465">
    <property type="entry name" value="CATALASE"/>
    <property type="match status" value="1"/>
</dbReference>
<dbReference type="OMA" id="QVTWLFG"/>
<evidence type="ECO:0000256" key="5">
    <source>
        <dbReference type="ARBA" id="ARBA00022617"/>
    </source>
</evidence>
<dbReference type="GO" id="GO:0020037">
    <property type="term" value="F:heme binding"/>
    <property type="evidence" value="ECO:0007669"/>
    <property type="project" value="InterPro"/>
</dbReference>
<evidence type="ECO:0000313" key="12">
    <source>
        <dbReference type="EMBL" id="EAU31722.1"/>
    </source>
</evidence>
<dbReference type="SUPFAM" id="SSF56634">
    <property type="entry name" value="Heme-dependent catalase-like"/>
    <property type="match status" value="1"/>
</dbReference>
<dbReference type="PROSITE" id="PS00437">
    <property type="entry name" value="CATALASE_1"/>
    <property type="match status" value="1"/>
</dbReference>
<comment type="cofactor">
    <cofactor evidence="10">
        <name>heme</name>
        <dbReference type="ChEBI" id="CHEBI:30413"/>
    </cofactor>
</comment>
<dbReference type="EMBL" id="CH476604">
    <property type="protein sequence ID" value="EAU31722.1"/>
    <property type="molecule type" value="Genomic_DNA"/>
</dbReference>
<dbReference type="PIRSF" id="PIRSF038928">
    <property type="entry name" value="Catalase_clade1-3"/>
    <property type="match status" value="1"/>
</dbReference>
<dbReference type="OrthoDB" id="6880011at2759"/>
<evidence type="ECO:0000256" key="10">
    <source>
        <dbReference type="PIRSR" id="PIRSR038928-2"/>
    </source>
</evidence>
<proteinExistence type="inferred from homology"/>
<keyword evidence="3" id="KW-0575">Peroxidase</keyword>
<dbReference type="RefSeq" id="XP_001216081.1">
    <property type="nucleotide sequence ID" value="XM_001216081.1"/>
</dbReference>
<keyword evidence="9" id="KW-0376">Hydrogen peroxide</keyword>
<organism evidence="12 13">
    <name type="scientific">Aspergillus terreus (strain NIH 2624 / FGSC A1156)</name>
    <dbReference type="NCBI Taxonomy" id="341663"/>
    <lineage>
        <taxon>Eukaryota</taxon>
        <taxon>Fungi</taxon>
        <taxon>Dikarya</taxon>
        <taxon>Ascomycota</taxon>
        <taxon>Pezizomycotina</taxon>
        <taxon>Eurotiomycetes</taxon>
        <taxon>Eurotiomycetidae</taxon>
        <taxon>Eurotiales</taxon>
        <taxon>Aspergillaceae</taxon>
        <taxon>Aspergillus</taxon>
        <taxon>Aspergillus subgen. Circumdati</taxon>
    </lineage>
</organism>
<dbReference type="Pfam" id="PF06628">
    <property type="entry name" value="Catalase-rel"/>
    <property type="match status" value="1"/>
</dbReference>
<dbReference type="GO" id="GO:0042744">
    <property type="term" value="P:hydrogen peroxide catabolic process"/>
    <property type="evidence" value="ECO:0007669"/>
    <property type="project" value="UniProtKB-KW"/>
</dbReference>
<dbReference type="PRINTS" id="PR00067">
    <property type="entry name" value="CATALASE"/>
</dbReference>
<sequence length="470" mass="52869">MINQAFNYEITLVEVSSCCKTPSFSRVWRISHARESRNAWSMQRLLGGFQHSSREDLTYECSAFGTFEVTHDCTDLTSASFLNQVGKKTECVMRISTVGGETGSADTARDVHGFAMKLYTDQGNQDFVFNNTPVFFIRDPQKFPSLNHSHKRHPATNLPDATMVGVAQPLSKISLTSLVLGDGSFKYVKFHVKTTIGVKNLTREEATKLAGENPDHLVQDMYEAIERGDHPVWNVFVQVMDPKQAENYKWNIFDMTKVWPHTDFPLRQIGRLTLNRNPKNYFVDIEQASFSPSTMVPGIAPSADLMLQARMFSYPDAQRYRLGVNYQQLPVNSARAPVHCPFERSGAMNFGSNYGDEPNYVGSSLQPNTFAKASNGAGPVSSTITEHEEWIGKVCSYASGVEDKDYEQAAGLWKVLGREEGHQDRFVGNVASNVRQIKHAQLRKRVYEMFSCVDRDLGKRIEKETEATLA</sequence>
<keyword evidence="7" id="KW-0560">Oxidoreductase</keyword>
<accession>Q0CFS4</accession>
<evidence type="ECO:0000256" key="8">
    <source>
        <dbReference type="ARBA" id="ARBA00023004"/>
    </source>
</evidence>
<feature type="domain" description="Catalase core" evidence="11">
    <location>
        <begin position="23"/>
        <end position="369"/>
    </location>
</feature>
<dbReference type="Gene3D" id="2.40.180.10">
    <property type="entry name" value="Catalase core domain"/>
    <property type="match status" value="2"/>
</dbReference>
<evidence type="ECO:0000256" key="1">
    <source>
        <dbReference type="ARBA" id="ARBA00004913"/>
    </source>
</evidence>
<evidence type="ECO:0000256" key="9">
    <source>
        <dbReference type="ARBA" id="ARBA00023324"/>
    </source>
</evidence>